<reference evidence="5 6" key="1">
    <citation type="submission" date="2019-07" db="EMBL/GenBank/DDBJ databases">
        <title>Draft genome assembly of a fouling barnacle, Amphibalanus amphitrite (Darwin, 1854): The first reference genome for Thecostraca.</title>
        <authorList>
            <person name="Kim W."/>
        </authorList>
    </citation>
    <scope>NUCLEOTIDE SEQUENCE [LARGE SCALE GENOMIC DNA]</scope>
    <source>
        <strain evidence="5">SNU_AA5</strain>
        <tissue evidence="5">Soma without cirri and trophi</tissue>
    </source>
</reference>
<accession>A0A6A4VRL6</accession>
<dbReference type="GO" id="GO:0042302">
    <property type="term" value="F:structural constituent of cuticle"/>
    <property type="evidence" value="ECO:0007669"/>
    <property type="project" value="UniProtKB-UniRule"/>
</dbReference>
<feature type="region of interest" description="Disordered" evidence="3">
    <location>
        <begin position="42"/>
        <end position="82"/>
    </location>
</feature>
<dbReference type="PANTHER" id="PTHR12236:SF79">
    <property type="entry name" value="CUTICULAR PROTEIN 50CB-RELATED"/>
    <property type="match status" value="1"/>
</dbReference>
<evidence type="ECO:0000256" key="4">
    <source>
        <dbReference type="SAM" id="SignalP"/>
    </source>
</evidence>
<feature type="chain" id="PRO_5025373235" evidence="4">
    <location>
        <begin position="21"/>
        <end position="319"/>
    </location>
</feature>
<dbReference type="EMBL" id="VIIS01001753">
    <property type="protein sequence ID" value="KAF0293332.1"/>
    <property type="molecule type" value="Genomic_DNA"/>
</dbReference>
<dbReference type="GO" id="GO:0031012">
    <property type="term" value="C:extracellular matrix"/>
    <property type="evidence" value="ECO:0007669"/>
    <property type="project" value="TreeGrafter"/>
</dbReference>
<dbReference type="OrthoDB" id="6425109at2759"/>
<feature type="signal peptide" evidence="4">
    <location>
        <begin position="1"/>
        <end position="20"/>
    </location>
</feature>
<dbReference type="Pfam" id="PF00379">
    <property type="entry name" value="Chitin_bind_4"/>
    <property type="match status" value="1"/>
</dbReference>
<dbReference type="InterPro" id="IPR000618">
    <property type="entry name" value="Insect_cuticle"/>
</dbReference>
<feature type="region of interest" description="Disordered" evidence="3">
    <location>
        <begin position="269"/>
        <end position="319"/>
    </location>
</feature>
<keyword evidence="4" id="KW-0732">Signal</keyword>
<organism evidence="5 6">
    <name type="scientific">Amphibalanus amphitrite</name>
    <name type="common">Striped barnacle</name>
    <name type="synonym">Balanus amphitrite</name>
    <dbReference type="NCBI Taxonomy" id="1232801"/>
    <lineage>
        <taxon>Eukaryota</taxon>
        <taxon>Metazoa</taxon>
        <taxon>Ecdysozoa</taxon>
        <taxon>Arthropoda</taxon>
        <taxon>Crustacea</taxon>
        <taxon>Multicrustacea</taxon>
        <taxon>Cirripedia</taxon>
        <taxon>Thoracica</taxon>
        <taxon>Thoracicalcarea</taxon>
        <taxon>Balanomorpha</taxon>
        <taxon>Balanoidea</taxon>
        <taxon>Balanidae</taxon>
        <taxon>Amphibalaninae</taxon>
        <taxon>Amphibalanus</taxon>
    </lineage>
</organism>
<evidence type="ECO:0000256" key="3">
    <source>
        <dbReference type="SAM" id="MobiDB-lite"/>
    </source>
</evidence>
<dbReference type="AlphaFoldDB" id="A0A6A4VRL6"/>
<evidence type="ECO:0000256" key="2">
    <source>
        <dbReference type="PROSITE-ProRule" id="PRU00497"/>
    </source>
</evidence>
<dbReference type="PANTHER" id="PTHR12236">
    <property type="entry name" value="STRUCTURAL CONTITUENT OF CUTICLE"/>
    <property type="match status" value="1"/>
</dbReference>
<dbReference type="GO" id="GO:0005615">
    <property type="term" value="C:extracellular space"/>
    <property type="evidence" value="ECO:0007669"/>
    <property type="project" value="TreeGrafter"/>
</dbReference>
<dbReference type="Proteomes" id="UP000440578">
    <property type="component" value="Unassembled WGS sequence"/>
</dbReference>
<evidence type="ECO:0000313" key="5">
    <source>
        <dbReference type="EMBL" id="KAF0293332.1"/>
    </source>
</evidence>
<evidence type="ECO:0000313" key="6">
    <source>
        <dbReference type="Proteomes" id="UP000440578"/>
    </source>
</evidence>
<comment type="caution">
    <text evidence="5">The sequence shown here is derived from an EMBL/GenBank/DDBJ whole genome shotgun (WGS) entry which is preliminary data.</text>
</comment>
<dbReference type="InterPro" id="IPR051217">
    <property type="entry name" value="Insect_Cuticle_Struc_Prot"/>
</dbReference>
<keyword evidence="6" id="KW-1185">Reference proteome</keyword>
<protein>
    <submittedName>
        <fullName evidence="5">Pro-resilin</fullName>
    </submittedName>
</protein>
<evidence type="ECO:0000256" key="1">
    <source>
        <dbReference type="ARBA" id="ARBA00022460"/>
    </source>
</evidence>
<proteinExistence type="predicted"/>
<keyword evidence="1 2" id="KW-0193">Cuticle</keyword>
<sequence length="319" mass="36339">MWKSAVILIWACLLLPAVFALPAISRAKRQRDYIEQELVAAPYGARPPSGPTAPGARTRLSATGASHREPSAGAGGPSDRQQTGYRTALETLSGAARAAQIQRNVVYDGGNQQEFRDQQPEYRNQQEGFRNQEPQFTNQQQEFRDNQLEFINQPTQYRNQQQKFRNQQQELRGNGLESITQQPQYRDQQQQLIEQQPEAYNPAAYMQDPARYEFQWGVKNADGADFGHREARSGDLTEGSYYVLLPDTRTQTVNYRVDGQSGFVADVRYEGQAQYPRGDGETSQYRQREAGRQSGYQTEPPVRPDFQQPEPQGRYTYQA</sequence>
<gene>
    <name evidence="5" type="primary">resilin_61</name>
    <name evidence="5" type="ORF">FJT64_000908</name>
</gene>
<name>A0A6A4VRL6_AMPAM</name>
<dbReference type="PROSITE" id="PS51155">
    <property type="entry name" value="CHIT_BIND_RR_2"/>
    <property type="match status" value="1"/>
</dbReference>